<evidence type="ECO:0000259" key="3">
    <source>
        <dbReference type="Pfam" id="PF07589"/>
    </source>
</evidence>
<proteinExistence type="predicted"/>
<keyword evidence="1" id="KW-1133">Transmembrane helix</keyword>
<keyword evidence="2" id="KW-0732">Signal</keyword>
<dbReference type="KEGG" id="gsb:GSUB_06230"/>
<dbReference type="RefSeq" id="WP_040199775.1">
    <property type="nucleotide sequence ID" value="NZ_CP010311.1"/>
</dbReference>
<name>A0A0B5FNL1_9BACT</name>
<evidence type="ECO:0000313" key="4">
    <source>
        <dbReference type="EMBL" id="AJF06229.1"/>
    </source>
</evidence>
<dbReference type="Pfam" id="PF07589">
    <property type="entry name" value="PEP-CTERM"/>
    <property type="match status" value="1"/>
</dbReference>
<dbReference type="AlphaFoldDB" id="A0A0B5FNL1"/>
<dbReference type="EMBL" id="CP010311">
    <property type="protein sequence ID" value="AJF06229.1"/>
    <property type="molecule type" value="Genomic_DNA"/>
</dbReference>
<dbReference type="HOGENOM" id="CLU_1208141_0_0_7"/>
<feature type="domain" description="Ice-binding protein C-terminal" evidence="3">
    <location>
        <begin position="192"/>
        <end position="214"/>
    </location>
</feature>
<dbReference type="Proteomes" id="UP000035036">
    <property type="component" value="Chromosome"/>
</dbReference>
<dbReference type="OrthoDB" id="5432833at2"/>
<evidence type="ECO:0000256" key="2">
    <source>
        <dbReference type="SAM" id="SignalP"/>
    </source>
</evidence>
<organism evidence="4 5">
    <name type="scientific">Geoalkalibacter subterraneus</name>
    <dbReference type="NCBI Taxonomy" id="483547"/>
    <lineage>
        <taxon>Bacteria</taxon>
        <taxon>Pseudomonadati</taxon>
        <taxon>Thermodesulfobacteriota</taxon>
        <taxon>Desulfuromonadia</taxon>
        <taxon>Desulfuromonadales</taxon>
        <taxon>Geoalkalibacteraceae</taxon>
        <taxon>Geoalkalibacter</taxon>
    </lineage>
</organism>
<feature type="chain" id="PRO_5002102034" description="Ice-binding protein C-terminal domain-containing protein" evidence="2">
    <location>
        <begin position="20"/>
        <end position="220"/>
    </location>
</feature>
<feature type="signal peptide" evidence="2">
    <location>
        <begin position="1"/>
        <end position="19"/>
    </location>
</feature>
<sequence>MFFRIATALAFVLFAAVHAAAVPISGLYSTGVDDSGNLLAIGTADSHYSLMFDDGTLTPRAITPHSAWADNTDDFAQWINPSSEQNPAGTATFSPGNYAYQLTFDLTGFDPSTAIISGQWATDNSASILLNGNATGITKPERGFVFLDSFVLDFGFLPSVNTLTFLVNNTGSSNNPTGLYVNMEGDVSATVVPEPSTLLLFGIGSLGVWFAGRRNHRKNS</sequence>
<keyword evidence="5" id="KW-1185">Reference proteome</keyword>
<gene>
    <name evidence="4" type="ORF">GSUB_06230</name>
</gene>
<evidence type="ECO:0000256" key="1">
    <source>
        <dbReference type="SAM" id="Phobius"/>
    </source>
</evidence>
<dbReference type="InterPro" id="IPR013424">
    <property type="entry name" value="Ice-binding_C"/>
</dbReference>
<keyword evidence="1" id="KW-0472">Membrane</keyword>
<dbReference type="STRING" id="483547.GSUB_06230"/>
<keyword evidence="1" id="KW-0812">Transmembrane</keyword>
<dbReference type="NCBIfam" id="TIGR02595">
    <property type="entry name" value="PEP_CTERM"/>
    <property type="match status" value="1"/>
</dbReference>
<protein>
    <recommendedName>
        <fullName evidence="3">Ice-binding protein C-terminal domain-containing protein</fullName>
    </recommendedName>
</protein>
<evidence type="ECO:0000313" key="5">
    <source>
        <dbReference type="Proteomes" id="UP000035036"/>
    </source>
</evidence>
<feature type="transmembrane region" description="Helical" evidence="1">
    <location>
        <begin position="196"/>
        <end position="212"/>
    </location>
</feature>
<reference evidence="4 5" key="1">
    <citation type="journal article" date="2015" name="Genome Announc.">
        <title>Genomes of Geoalkalibacter ferrihydriticus Z-0531T and Geoalkalibacter subterraneus Red1T, Two Haloalkaliphilic Metal-Reducing Deltaproteobacteria.</title>
        <authorList>
            <person name="Badalamenti J.P."/>
            <person name="Krajmalnik-Brown R."/>
            <person name="Torres C.I."/>
            <person name="Bond D.R."/>
        </authorList>
    </citation>
    <scope>NUCLEOTIDE SEQUENCE [LARGE SCALE GENOMIC DNA]</scope>
    <source>
        <strain evidence="4 5">Red1</strain>
    </source>
</reference>
<accession>A0A0B5FNL1</accession>